<evidence type="ECO:0000256" key="1">
    <source>
        <dbReference type="ARBA" id="ARBA00004370"/>
    </source>
</evidence>
<evidence type="ECO:0000256" key="5">
    <source>
        <dbReference type="SAM" id="Phobius"/>
    </source>
</evidence>
<gene>
    <name evidence="7" type="ORF">BJG266_LOCUS49350</name>
    <name evidence="8" type="ORF">QVE165_LOCUS66431</name>
</gene>
<keyword evidence="3 5" id="KW-1133">Transmembrane helix</keyword>
<dbReference type="AlphaFoldDB" id="A0A816GSV7"/>
<evidence type="ECO:0000313" key="9">
    <source>
        <dbReference type="Proteomes" id="UP000663832"/>
    </source>
</evidence>
<dbReference type="InterPro" id="IPR000276">
    <property type="entry name" value="GPCR_Rhodpsn"/>
</dbReference>
<proteinExistence type="predicted"/>
<evidence type="ECO:0000259" key="6">
    <source>
        <dbReference type="PROSITE" id="PS50262"/>
    </source>
</evidence>
<comment type="subcellular location">
    <subcellularLocation>
        <location evidence="1">Membrane</location>
    </subcellularLocation>
</comment>
<dbReference type="EMBL" id="CAJNOM010007799">
    <property type="protein sequence ID" value="CAF1677161.1"/>
    <property type="molecule type" value="Genomic_DNA"/>
</dbReference>
<comment type="caution">
    <text evidence="8">The sequence shown here is derived from an EMBL/GenBank/DDBJ whole genome shotgun (WGS) entry which is preliminary data.</text>
</comment>
<dbReference type="Proteomes" id="UP000663877">
    <property type="component" value="Unassembled WGS sequence"/>
</dbReference>
<dbReference type="EMBL" id="CAJNOI010007365">
    <property type="protein sequence ID" value="CAF1587915.1"/>
    <property type="molecule type" value="Genomic_DNA"/>
</dbReference>
<dbReference type="PROSITE" id="PS50262">
    <property type="entry name" value="G_PROTEIN_RECEP_F1_2"/>
    <property type="match status" value="1"/>
</dbReference>
<feature type="transmembrane region" description="Helical" evidence="5">
    <location>
        <begin position="99"/>
        <end position="121"/>
    </location>
</feature>
<evidence type="ECO:0000256" key="3">
    <source>
        <dbReference type="ARBA" id="ARBA00022989"/>
    </source>
</evidence>
<dbReference type="Gene3D" id="1.20.1070.10">
    <property type="entry name" value="Rhodopsin 7-helix transmembrane proteins"/>
    <property type="match status" value="1"/>
</dbReference>
<evidence type="ECO:0000256" key="2">
    <source>
        <dbReference type="ARBA" id="ARBA00022692"/>
    </source>
</evidence>
<feature type="transmembrane region" description="Helical" evidence="5">
    <location>
        <begin position="238"/>
        <end position="259"/>
    </location>
</feature>
<dbReference type="InterPro" id="IPR017452">
    <property type="entry name" value="GPCR_Rhodpsn_7TM"/>
</dbReference>
<keyword evidence="9" id="KW-1185">Reference proteome</keyword>
<dbReference type="Pfam" id="PF00001">
    <property type="entry name" value="7tm_1"/>
    <property type="match status" value="1"/>
</dbReference>
<dbReference type="SUPFAM" id="SSF81321">
    <property type="entry name" value="Family A G protein-coupled receptor-like"/>
    <property type="match status" value="1"/>
</dbReference>
<evidence type="ECO:0000256" key="4">
    <source>
        <dbReference type="ARBA" id="ARBA00023136"/>
    </source>
</evidence>
<dbReference type="GO" id="GO:0004930">
    <property type="term" value="F:G protein-coupled receptor activity"/>
    <property type="evidence" value="ECO:0007669"/>
    <property type="project" value="InterPro"/>
</dbReference>
<evidence type="ECO:0000313" key="8">
    <source>
        <dbReference type="EMBL" id="CAF1677161.1"/>
    </source>
</evidence>
<organism evidence="8 9">
    <name type="scientific">Adineta steineri</name>
    <dbReference type="NCBI Taxonomy" id="433720"/>
    <lineage>
        <taxon>Eukaryota</taxon>
        <taxon>Metazoa</taxon>
        <taxon>Spiralia</taxon>
        <taxon>Gnathifera</taxon>
        <taxon>Rotifera</taxon>
        <taxon>Eurotatoria</taxon>
        <taxon>Bdelloidea</taxon>
        <taxon>Adinetida</taxon>
        <taxon>Adinetidae</taxon>
        <taxon>Adineta</taxon>
    </lineage>
</organism>
<feature type="non-terminal residue" evidence="8">
    <location>
        <position position="1"/>
    </location>
</feature>
<sequence length="286" mass="33596">QNDGQCFQDSPNCPKRSTCVCRSCYYGDRCQFSTSEFGLSLDAILAYHIIPNVNIIHQTFIVKLSLSITILFIFIGVINDILSFITFKNKKVREMSCGIYLFGSSITTLLTMILFGLKYFIYLSSQMSILSNQSFFKIQCHSLDFLLQICLNMNQWFNACVALERAITVIQGIQFNKKKNKKLAKKMLIILFFFIILTSIHDPIYRRLFEEEENDNDEMKRIWCIVTYPSNLQIYNRILNTFHFFVPFLINFISSIILITKTSDQQSHLHQNRSYQDMLWEKIREH</sequence>
<evidence type="ECO:0000313" key="7">
    <source>
        <dbReference type="EMBL" id="CAF1587915.1"/>
    </source>
</evidence>
<keyword evidence="2 5" id="KW-0812">Transmembrane</keyword>
<reference evidence="8" key="1">
    <citation type="submission" date="2021-02" db="EMBL/GenBank/DDBJ databases">
        <authorList>
            <person name="Nowell W R."/>
        </authorList>
    </citation>
    <scope>NUCLEOTIDE SEQUENCE</scope>
</reference>
<feature type="transmembrane region" description="Helical" evidence="5">
    <location>
        <begin position="64"/>
        <end position="87"/>
    </location>
</feature>
<protein>
    <recommendedName>
        <fullName evidence="6">G-protein coupled receptors family 1 profile domain-containing protein</fullName>
    </recommendedName>
</protein>
<accession>A0A816GSV7</accession>
<name>A0A816GSV7_9BILA</name>
<feature type="domain" description="G-protein coupled receptors family 1 profile" evidence="6">
    <location>
        <begin position="78"/>
        <end position="286"/>
    </location>
</feature>
<feature type="transmembrane region" description="Helical" evidence="5">
    <location>
        <begin position="187"/>
        <end position="205"/>
    </location>
</feature>
<dbReference type="OrthoDB" id="10060599at2759"/>
<dbReference type="Proteomes" id="UP000663832">
    <property type="component" value="Unassembled WGS sequence"/>
</dbReference>
<keyword evidence="4 5" id="KW-0472">Membrane</keyword>
<dbReference type="GO" id="GO:0016020">
    <property type="term" value="C:membrane"/>
    <property type="evidence" value="ECO:0007669"/>
    <property type="project" value="UniProtKB-SubCell"/>
</dbReference>